<evidence type="ECO:0000313" key="2">
    <source>
        <dbReference type="EMBL" id="RJL04935.1"/>
    </source>
</evidence>
<gene>
    <name evidence="2" type="ORF">D3P05_20410</name>
</gene>
<dbReference type="OrthoDB" id="2436196at2"/>
<dbReference type="RefSeq" id="WP_119900622.1">
    <property type="nucleotide sequence ID" value="NZ_QNRC01000015.1"/>
</dbReference>
<dbReference type="PROSITE" id="PS51186">
    <property type="entry name" value="GNAT"/>
    <property type="match status" value="1"/>
</dbReference>
<name>A0A418ZWR6_9RHOB</name>
<dbReference type="CDD" id="cd04301">
    <property type="entry name" value="NAT_SF"/>
    <property type="match status" value="1"/>
</dbReference>
<comment type="caution">
    <text evidence="2">The sequence shown here is derived from an EMBL/GenBank/DDBJ whole genome shotgun (WGS) entry which is preliminary data.</text>
</comment>
<dbReference type="PANTHER" id="PTHR43305:SF1">
    <property type="entry name" value="FAMILY N-ACETYLTRANSFERASE, PUTATIVE (AFU_ORTHOLOGUE AFUA_2G01380)-RELATED"/>
    <property type="match status" value="1"/>
</dbReference>
<dbReference type="Gene3D" id="3.40.630.30">
    <property type="match status" value="1"/>
</dbReference>
<dbReference type="PANTHER" id="PTHR43305">
    <property type="entry name" value="FAMILY N-ACETYLTRANSFERASE, PUTATIVE (AFU_ORTHOLOGUE AFUA_2G01380)-RELATED"/>
    <property type="match status" value="1"/>
</dbReference>
<reference evidence="3" key="1">
    <citation type="submission" date="2018-09" db="EMBL/GenBank/DDBJ databases">
        <title>Paracoccus onubensis nov. sp. a moderate halophilic bacterium isolated from Gruta de las Maravillas (Aracena, Spain).</title>
        <authorList>
            <person name="Jurado V."/>
            <person name="Gutierrez-Patricio S."/>
            <person name="Gonzalez-Pimentel J.L."/>
            <person name="Miller A.Z."/>
            <person name="Laiz L."/>
            <person name="Saiz-Jimenez C."/>
        </authorList>
    </citation>
    <scope>NUCLEOTIDE SEQUENCE [LARGE SCALE GENOMIC DNA]</scope>
    <source>
        <strain evidence="3">DSM 26381</strain>
    </source>
</reference>
<keyword evidence="3" id="KW-1185">Reference proteome</keyword>
<dbReference type="Pfam" id="PF00583">
    <property type="entry name" value="Acetyltransf_1"/>
    <property type="match status" value="1"/>
</dbReference>
<dbReference type="SUPFAM" id="SSF55729">
    <property type="entry name" value="Acyl-CoA N-acyltransferases (Nat)"/>
    <property type="match status" value="1"/>
</dbReference>
<accession>A0A418ZWR6</accession>
<dbReference type="InterPro" id="IPR000182">
    <property type="entry name" value="GNAT_dom"/>
</dbReference>
<sequence>MTNSTTTIRPARFPEDAATLRELFRLYAQGLGVDLGFQDFEAELAGLPGKYAPPEGAALLAESAGGMVLGCVAMRPLGNGTCEMKRLFLRPEARGLGLGRVLAQAIVAAARAAGYRRMVLDTLATMTGALSVYRGLGFAETAPYYHNPLAGAVFLALDLAAPSERDRQPPEGVT</sequence>
<protein>
    <submittedName>
        <fullName evidence="2">N-acetyltransferase</fullName>
    </submittedName>
</protein>
<organism evidence="2 3">
    <name type="scientific">Paracoccus siganidrum</name>
    <dbReference type="NCBI Taxonomy" id="1276757"/>
    <lineage>
        <taxon>Bacteria</taxon>
        <taxon>Pseudomonadati</taxon>
        <taxon>Pseudomonadota</taxon>
        <taxon>Alphaproteobacteria</taxon>
        <taxon>Rhodobacterales</taxon>
        <taxon>Paracoccaceae</taxon>
        <taxon>Paracoccus</taxon>
    </lineage>
</organism>
<proteinExistence type="predicted"/>
<feature type="domain" description="N-acetyltransferase" evidence="1">
    <location>
        <begin position="6"/>
        <end position="160"/>
    </location>
</feature>
<keyword evidence="2" id="KW-0808">Transferase</keyword>
<dbReference type="GO" id="GO:0016747">
    <property type="term" value="F:acyltransferase activity, transferring groups other than amino-acyl groups"/>
    <property type="evidence" value="ECO:0007669"/>
    <property type="project" value="InterPro"/>
</dbReference>
<dbReference type="Proteomes" id="UP000283587">
    <property type="component" value="Unassembled WGS sequence"/>
</dbReference>
<dbReference type="InterPro" id="IPR052777">
    <property type="entry name" value="Acetyltransferase_Enz"/>
</dbReference>
<dbReference type="EMBL" id="QZEW01000123">
    <property type="protein sequence ID" value="RJL04935.1"/>
    <property type="molecule type" value="Genomic_DNA"/>
</dbReference>
<evidence type="ECO:0000313" key="3">
    <source>
        <dbReference type="Proteomes" id="UP000283587"/>
    </source>
</evidence>
<evidence type="ECO:0000259" key="1">
    <source>
        <dbReference type="PROSITE" id="PS51186"/>
    </source>
</evidence>
<dbReference type="AlphaFoldDB" id="A0A418ZWR6"/>
<dbReference type="InterPro" id="IPR016181">
    <property type="entry name" value="Acyl_CoA_acyltransferase"/>
</dbReference>